<dbReference type="CDD" id="cd00221">
    <property type="entry name" value="Vsr"/>
    <property type="match status" value="1"/>
</dbReference>
<keyword evidence="3 6" id="KW-0227">DNA damage</keyword>
<evidence type="ECO:0000256" key="5">
    <source>
        <dbReference type="ARBA" id="ARBA00023204"/>
    </source>
</evidence>
<dbReference type="RefSeq" id="WP_035961983.1">
    <property type="nucleotide sequence ID" value="NZ_BMEG01000009.1"/>
</dbReference>
<dbReference type="STRING" id="1071679.BG57_24420"/>
<dbReference type="OrthoDB" id="9801520at2"/>
<dbReference type="Proteomes" id="UP000027439">
    <property type="component" value="Unassembled WGS sequence"/>
</dbReference>
<dbReference type="GO" id="GO:0004519">
    <property type="term" value="F:endonuclease activity"/>
    <property type="evidence" value="ECO:0007669"/>
    <property type="project" value="UniProtKB-KW"/>
</dbReference>
<dbReference type="GO" id="GO:0016787">
    <property type="term" value="F:hydrolase activity"/>
    <property type="evidence" value="ECO:0007669"/>
    <property type="project" value="UniProtKB-KW"/>
</dbReference>
<dbReference type="SUPFAM" id="SSF52980">
    <property type="entry name" value="Restriction endonuclease-like"/>
    <property type="match status" value="1"/>
</dbReference>
<comment type="similarity">
    <text evidence="6">Belongs to the vsr family.</text>
</comment>
<dbReference type="EMBL" id="JFHE01000005">
    <property type="protein sequence ID" value="KDR35749.1"/>
    <property type="molecule type" value="Genomic_DNA"/>
</dbReference>
<evidence type="ECO:0000256" key="6">
    <source>
        <dbReference type="PIRNR" id="PIRNR018267"/>
    </source>
</evidence>
<dbReference type="AlphaFoldDB" id="A0A069P796"/>
<comment type="function">
    <text evidence="6">May nick specific sequences that contain T:G mispairs resulting from m5C-deamination.</text>
</comment>
<keyword evidence="4 6" id="KW-0378">Hydrolase</keyword>
<dbReference type="PIRSF" id="PIRSF018267">
    <property type="entry name" value="VSR_endonuc"/>
    <property type="match status" value="1"/>
</dbReference>
<evidence type="ECO:0000313" key="7">
    <source>
        <dbReference type="EMBL" id="KDR35749.1"/>
    </source>
</evidence>
<evidence type="ECO:0000313" key="8">
    <source>
        <dbReference type="Proteomes" id="UP000027439"/>
    </source>
</evidence>
<dbReference type="InterPro" id="IPR004603">
    <property type="entry name" value="DNA_mismatch_endonuc_vsr"/>
</dbReference>
<evidence type="ECO:0000256" key="4">
    <source>
        <dbReference type="ARBA" id="ARBA00022801"/>
    </source>
</evidence>
<evidence type="ECO:0000256" key="2">
    <source>
        <dbReference type="ARBA" id="ARBA00022759"/>
    </source>
</evidence>
<dbReference type="Gene3D" id="3.40.960.10">
    <property type="entry name" value="VSR Endonuclease"/>
    <property type="match status" value="1"/>
</dbReference>
<dbReference type="InterPro" id="IPR011335">
    <property type="entry name" value="Restrct_endonuc-II-like"/>
</dbReference>
<dbReference type="NCBIfam" id="TIGR00632">
    <property type="entry name" value="vsr"/>
    <property type="match status" value="1"/>
</dbReference>
<keyword evidence="5 6" id="KW-0234">DNA repair</keyword>
<dbReference type="Pfam" id="PF03852">
    <property type="entry name" value="Vsr"/>
    <property type="match status" value="1"/>
</dbReference>
<dbReference type="eggNOG" id="COG3727">
    <property type="taxonomic scope" value="Bacteria"/>
</dbReference>
<reference evidence="7 8" key="1">
    <citation type="submission" date="2014-03" db="EMBL/GenBank/DDBJ databases">
        <title>Draft Genome Sequences of Four Burkholderia Strains.</title>
        <authorList>
            <person name="Liu X.Y."/>
            <person name="Li C.X."/>
            <person name="Xu J.H."/>
        </authorList>
    </citation>
    <scope>NUCLEOTIDE SEQUENCE [LARGE SCALE GENOMIC DNA]</scope>
    <source>
        <strain evidence="7 8">R27</strain>
    </source>
</reference>
<evidence type="ECO:0000256" key="3">
    <source>
        <dbReference type="ARBA" id="ARBA00022763"/>
    </source>
</evidence>
<dbReference type="GO" id="GO:0006298">
    <property type="term" value="P:mismatch repair"/>
    <property type="evidence" value="ECO:0007669"/>
    <property type="project" value="UniProtKB-UniRule"/>
</dbReference>
<organism evidence="7 8">
    <name type="scientific">Caballeronia grimmiae</name>
    <dbReference type="NCBI Taxonomy" id="1071679"/>
    <lineage>
        <taxon>Bacteria</taxon>
        <taxon>Pseudomonadati</taxon>
        <taxon>Pseudomonadota</taxon>
        <taxon>Betaproteobacteria</taxon>
        <taxon>Burkholderiales</taxon>
        <taxon>Burkholderiaceae</taxon>
        <taxon>Caballeronia</taxon>
    </lineage>
</organism>
<evidence type="ECO:0000256" key="1">
    <source>
        <dbReference type="ARBA" id="ARBA00022722"/>
    </source>
</evidence>
<proteinExistence type="inferred from homology"/>
<protein>
    <recommendedName>
        <fullName evidence="6">Very short patch repair endonuclease</fullName>
        <ecNumber evidence="6">3.1.-.-</ecNumber>
    </recommendedName>
</protein>
<comment type="caution">
    <text evidence="7">The sequence shown here is derived from an EMBL/GenBank/DDBJ whole genome shotgun (WGS) entry which is preliminary data.</text>
</comment>
<name>A0A069P796_9BURK</name>
<dbReference type="EC" id="3.1.-.-" evidence="6"/>
<gene>
    <name evidence="7" type="ORF">BG57_24420</name>
</gene>
<accession>A0A069P796</accession>
<keyword evidence="2 6" id="KW-0255">Endonuclease</keyword>
<sequence>MAISRSENMRRIRGKNTRPELAVRKLLRDLGFPGYRLHRKNLPGKPDVAYIGRRKAILIHGCFWHGHECKVGSRTPLSNRDYWLPKIQRNRQRDIQHLADLAQLNWSVLTVWECQLADREMLAKRLTAFLADDHA</sequence>
<keyword evidence="1 6" id="KW-0540">Nuclease</keyword>